<dbReference type="PANTHER" id="PTHR10174">
    <property type="entry name" value="ALPHA-TOCOPHEROL TRANSFER PROTEIN-RELATED"/>
    <property type="match status" value="1"/>
</dbReference>
<dbReference type="CDD" id="cd00170">
    <property type="entry name" value="SEC14"/>
    <property type="match status" value="1"/>
</dbReference>
<dbReference type="Gene3D" id="3.40.525.10">
    <property type="entry name" value="CRAL-TRIO lipid binding domain"/>
    <property type="match status" value="1"/>
</dbReference>
<proteinExistence type="predicted"/>
<dbReference type="Pfam" id="PF00650">
    <property type="entry name" value="CRAL_TRIO"/>
    <property type="match status" value="1"/>
</dbReference>
<dbReference type="InterPro" id="IPR036865">
    <property type="entry name" value="CRAL-TRIO_dom_sf"/>
</dbReference>
<dbReference type="SMART" id="SM00516">
    <property type="entry name" value="SEC14"/>
    <property type="match status" value="1"/>
</dbReference>
<dbReference type="SUPFAM" id="SSF52087">
    <property type="entry name" value="CRAL/TRIO domain"/>
    <property type="match status" value="1"/>
</dbReference>
<organism evidence="2 3">
    <name type="scientific">Callosobruchus maculatus</name>
    <name type="common">Southern cowpea weevil</name>
    <name type="synonym">Pulse bruchid</name>
    <dbReference type="NCBI Taxonomy" id="64391"/>
    <lineage>
        <taxon>Eukaryota</taxon>
        <taxon>Metazoa</taxon>
        <taxon>Ecdysozoa</taxon>
        <taxon>Arthropoda</taxon>
        <taxon>Hexapoda</taxon>
        <taxon>Insecta</taxon>
        <taxon>Pterygota</taxon>
        <taxon>Neoptera</taxon>
        <taxon>Endopterygota</taxon>
        <taxon>Coleoptera</taxon>
        <taxon>Polyphaga</taxon>
        <taxon>Cucujiformia</taxon>
        <taxon>Chrysomeloidea</taxon>
        <taxon>Chrysomelidae</taxon>
        <taxon>Bruchinae</taxon>
        <taxon>Bruchini</taxon>
        <taxon>Callosobruchus</taxon>
    </lineage>
</organism>
<dbReference type="InterPro" id="IPR036273">
    <property type="entry name" value="CRAL/TRIO_N_dom_sf"/>
</dbReference>
<dbReference type="InterPro" id="IPR001251">
    <property type="entry name" value="CRAL-TRIO_dom"/>
</dbReference>
<evidence type="ECO:0000313" key="3">
    <source>
        <dbReference type="Proteomes" id="UP000410492"/>
    </source>
</evidence>
<dbReference type="GO" id="GO:1902936">
    <property type="term" value="F:phosphatidylinositol bisphosphate binding"/>
    <property type="evidence" value="ECO:0007669"/>
    <property type="project" value="TreeGrafter"/>
</dbReference>
<dbReference type="PROSITE" id="PS50191">
    <property type="entry name" value="CRAL_TRIO"/>
    <property type="match status" value="1"/>
</dbReference>
<dbReference type="OrthoDB" id="1434354at2759"/>
<accession>A0A653DPK0</accession>
<feature type="domain" description="CRAL-TRIO" evidence="1">
    <location>
        <begin position="144"/>
        <end position="248"/>
    </location>
</feature>
<evidence type="ECO:0000259" key="1">
    <source>
        <dbReference type="PROSITE" id="PS50191"/>
    </source>
</evidence>
<dbReference type="SUPFAM" id="SSF46938">
    <property type="entry name" value="CRAL/TRIO N-terminal domain"/>
    <property type="match status" value="1"/>
</dbReference>
<name>A0A653DPK0_CALMS</name>
<dbReference type="PANTHER" id="PTHR10174:SF213">
    <property type="entry name" value="CRAL-TRIO DOMAIN-CONTAINING PROTEIN"/>
    <property type="match status" value="1"/>
</dbReference>
<dbReference type="AlphaFoldDB" id="A0A653DPK0"/>
<protein>
    <recommendedName>
        <fullName evidence="1">CRAL-TRIO domain-containing protein</fullName>
    </recommendedName>
</protein>
<dbReference type="GO" id="GO:0016020">
    <property type="term" value="C:membrane"/>
    <property type="evidence" value="ECO:0007669"/>
    <property type="project" value="TreeGrafter"/>
</dbReference>
<evidence type="ECO:0000313" key="2">
    <source>
        <dbReference type="EMBL" id="VEN62116.1"/>
    </source>
</evidence>
<gene>
    <name evidence="2" type="ORF">CALMAC_LOCUS19314</name>
</gene>
<dbReference type="EMBL" id="CAACVG010013591">
    <property type="protein sequence ID" value="VEN62116.1"/>
    <property type="molecule type" value="Genomic_DNA"/>
</dbReference>
<dbReference type="PRINTS" id="PR00180">
    <property type="entry name" value="CRETINALDHBP"/>
</dbReference>
<reference evidence="2 3" key="1">
    <citation type="submission" date="2019-01" db="EMBL/GenBank/DDBJ databases">
        <authorList>
            <person name="Sayadi A."/>
        </authorList>
    </citation>
    <scope>NUCLEOTIDE SEQUENCE [LARGE SCALE GENOMIC DNA]</scope>
</reference>
<keyword evidence="3" id="KW-1185">Reference proteome</keyword>
<dbReference type="Proteomes" id="UP000410492">
    <property type="component" value="Unassembled WGS sequence"/>
</dbReference>
<sequence length="277" mass="32397">MEFNYTAQDVIDQNRTKMEYINSIKDWLSMCNDKLVPPVLQEQMIVQFLLSCDNDVEFTKTTISAFYRCKKAAPELHDDRDMRRPDIRTALNTMHMATLPVRTDDNCAIHFFKLNDTNYHNYDVSVIMKLSFMLVDVTLKNNPPDGLMVFLDMKGTGLMHLTKFKIGAIKKYFQFLQEGFPMKLKIIHIINGAYIMEKLMSIIKVFIKSELIDMIKIHPSDMPNERLYELVPKKCLPKEYGGDLPSEKELHEITLGQLNDRQAFWEIEEMIRKELGK</sequence>